<dbReference type="SUPFAM" id="SSF52540">
    <property type="entry name" value="P-loop containing nucleoside triphosphate hydrolases"/>
    <property type="match status" value="1"/>
</dbReference>
<dbReference type="RefSeq" id="WP_132947145.1">
    <property type="nucleotide sequence ID" value="NZ_BSVG01000001.1"/>
</dbReference>
<sequence>MKILCSPNTEDIETWLKKHIDITKKRKILHIVPTLILYRRRLQSYKSTVPNEFYGLKLKEIEQKLRQKYVDLYEMDQFLQELIIKSNLTVLSKRESSIIVERILQQNETTNNLAWKSSIQEITDCFLMLSQTGLNIQEIRNLDQTPSWQTICDLYETYLNELIKQNVLDFGQASIKLLQEHDFRDFEMLILDGAFLPILSKHHLLIDRFNALNKPIVCFLPVDLDVKDHPAFEAIKTTYQNYVAFSKWQSIKSEEKKHNVVEKLSSSIFHSKIDEVDDLSVQIVRFTSAEEELDRIVERAAQLIHHKMTTANKIAIVTPNPMELRPIVRELSEIYGLVVEAPDRPLIQLPHGRGINNLFKIYTDDRLEAFNIDHIFDVNIFTELLHSKLIKNSESLIEPFEKLKVFFEDCQSFADWYFTIEQLINAKEQLTENFSYHPLFYIDKQTLIHLKETIEIIEKVSSDLISDKETTFQDHMTHMISYIKNSPFINDLDSEIESRLLKITNQLSLHRQLTINRVEFARRIHAILTDKGFELEENIQKQLDKILVTGPNNIEFQEYDYIFLARFTQNMYPDVVNYKWPITSTIERKILNQTTKQHFPNDTSLIHYYLDRSMYYFYIVLNAAKKNLTITYSKFENGIELTPSHYLNDIAETFGIEESENSKETIEDLLIKAGLLFEGSIIPHNIKISQKLPQIKPLDENEIITIEDIAIYEFCPRRFYYEKTLSHERVYSTIFHIQNFAISCLHEEAITKLVEKFPTISADDLNRIERTIPTIIDEAESKIKVFFPIGQRFWEDVKIKTKVHLLNLIERILSQTDHKYANLSLKTQSHQIKIGPYTFYGERQLQVNYPTSTHYYAIKNMKKILSFHTNEHWDEQKRLKEIKNNYFNLLSNFCRKESVAESSLHYYAEKIALSDFPKRTGAHCNYCVFQNACREKEIHENEVD</sequence>
<gene>
    <name evidence="1" type="ORF">EDD69_101254</name>
</gene>
<dbReference type="EMBL" id="SLUL01000001">
    <property type="protein sequence ID" value="TCL53246.1"/>
    <property type="molecule type" value="Genomic_DNA"/>
</dbReference>
<name>A0A4R1QID4_9BACL</name>
<dbReference type="OrthoDB" id="2943995at2"/>
<evidence type="ECO:0000313" key="2">
    <source>
        <dbReference type="Proteomes" id="UP000295658"/>
    </source>
</evidence>
<dbReference type="Gene3D" id="3.40.50.300">
    <property type="entry name" value="P-loop containing nucleotide triphosphate hydrolases"/>
    <property type="match status" value="1"/>
</dbReference>
<comment type="caution">
    <text evidence="1">The sequence shown here is derived from an EMBL/GenBank/DDBJ whole genome shotgun (WGS) entry which is preliminary data.</text>
</comment>
<dbReference type="AlphaFoldDB" id="A0A4R1QID4"/>
<keyword evidence="2" id="KW-1185">Reference proteome</keyword>
<keyword evidence="1" id="KW-0547">Nucleotide-binding</keyword>
<dbReference type="GO" id="GO:0004386">
    <property type="term" value="F:helicase activity"/>
    <property type="evidence" value="ECO:0007669"/>
    <property type="project" value="UniProtKB-KW"/>
</dbReference>
<proteinExistence type="predicted"/>
<accession>A0A4R1QID4</accession>
<organism evidence="1 2">
    <name type="scientific">Thermolongibacillus altinsuensis</name>
    <dbReference type="NCBI Taxonomy" id="575256"/>
    <lineage>
        <taxon>Bacteria</taxon>
        <taxon>Bacillati</taxon>
        <taxon>Bacillota</taxon>
        <taxon>Bacilli</taxon>
        <taxon>Bacillales</taxon>
        <taxon>Anoxybacillaceae</taxon>
        <taxon>Thermolongibacillus</taxon>
    </lineage>
</organism>
<evidence type="ECO:0000313" key="1">
    <source>
        <dbReference type="EMBL" id="TCL53246.1"/>
    </source>
</evidence>
<keyword evidence="1" id="KW-0347">Helicase</keyword>
<dbReference type="InterPro" id="IPR027417">
    <property type="entry name" value="P-loop_NTPase"/>
</dbReference>
<reference evidence="1 2" key="1">
    <citation type="submission" date="2019-03" db="EMBL/GenBank/DDBJ databases">
        <title>Genomic Encyclopedia of Type Strains, Phase IV (KMG-IV): sequencing the most valuable type-strain genomes for metagenomic binning, comparative biology and taxonomic classification.</title>
        <authorList>
            <person name="Goeker M."/>
        </authorList>
    </citation>
    <scope>NUCLEOTIDE SEQUENCE [LARGE SCALE GENOMIC DNA]</scope>
    <source>
        <strain evidence="1 2">DSM 24979</strain>
    </source>
</reference>
<keyword evidence="1" id="KW-0067">ATP-binding</keyword>
<keyword evidence="1" id="KW-0378">Hydrolase</keyword>
<dbReference type="Proteomes" id="UP000295658">
    <property type="component" value="Unassembled WGS sequence"/>
</dbReference>
<protein>
    <submittedName>
        <fullName evidence="1">Superfamily I DNA/RNA helicase</fullName>
    </submittedName>
</protein>